<reference evidence="1" key="1">
    <citation type="submission" date="2020-10" db="EMBL/GenBank/DDBJ databases">
        <authorList>
            <person name="Gilroy R."/>
        </authorList>
    </citation>
    <scope>NUCLEOTIDE SEQUENCE</scope>
    <source>
        <strain evidence="1">G3-4614</strain>
    </source>
</reference>
<comment type="caution">
    <text evidence="1">The sequence shown here is derived from an EMBL/GenBank/DDBJ whole genome shotgun (WGS) entry which is preliminary data.</text>
</comment>
<dbReference type="EMBL" id="JADIMW010000012">
    <property type="protein sequence ID" value="MBO8437526.1"/>
    <property type="molecule type" value="Genomic_DNA"/>
</dbReference>
<sequence>MKHIHTITAIAVIILFTVTSCGTGRKAAKNPVTGYEAAGTVSQKETDKLHKRFKPLQRPQVRFNIEKSVLSGDSCWVAVRMAVPYKSVQRREIYSAQFILNTADAYMELGELTFDARHRAPHEKEESGEESTVDITTRAGHLCYLYYSVKFAYDERMGQCTDITIWPSVANKRYAFYYMPVTLPLYWQDSSTCGELWKQVSALPQAILLETLPTDD</sequence>
<accession>A0A9D9H5W3</accession>
<protein>
    <recommendedName>
        <fullName evidence="3">Lipoprotein</fullName>
    </recommendedName>
</protein>
<evidence type="ECO:0008006" key="3">
    <source>
        <dbReference type="Google" id="ProtNLM"/>
    </source>
</evidence>
<dbReference type="Proteomes" id="UP000823636">
    <property type="component" value="Unassembled WGS sequence"/>
</dbReference>
<dbReference type="PROSITE" id="PS51257">
    <property type="entry name" value="PROKAR_LIPOPROTEIN"/>
    <property type="match status" value="1"/>
</dbReference>
<gene>
    <name evidence="1" type="ORF">IAC54_01325</name>
</gene>
<name>A0A9D9H5W3_9BACT</name>
<organism evidence="1 2">
    <name type="scientific">Candidatus Caccoplasma merdipullorum</name>
    <dbReference type="NCBI Taxonomy" id="2840718"/>
    <lineage>
        <taxon>Bacteria</taxon>
        <taxon>Pseudomonadati</taxon>
        <taxon>Bacteroidota</taxon>
        <taxon>Bacteroidia</taxon>
        <taxon>Bacteroidales</taxon>
        <taxon>Bacteroidaceae</taxon>
        <taxon>Bacteroidaceae incertae sedis</taxon>
        <taxon>Candidatus Caccoplasma</taxon>
    </lineage>
</organism>
<evidence type="ECO:0000313" key="1">
    <source>
        <dbReference type="EMBL" id="MBO8437526.1"/>
    </source>
</evidence>
<reference evidence="1" key="2">
    <citation type="journal article" date="2021" name="PeerJ">
        <title>Extensive microbial diversity within the chicken gut microbiome revealed by metagenomics and culture.</title>
        <authorList>
            <person name="Gilroy R."/>
            <person name="Ravi A."/>
            <person name="Getino M."/>
            <person name="Pursley I."/>
            <person name="Horton D.L."/>
            <person name="Alikhan N.F."/>
            <person name="Baker D."/>
            <person name="Gharbi K."/>
            <person name="Hall N."/>
            <person name="Watson M."/>
            <person name="Adriaenssens E.M."/>
            <person name="Foster-Nyarko E."/>
            <person name="Jarju S."/>
            <person name="Secka A."/>
            <person name="Antonio M."/>
            <person name="Oren A."/>
            <person name="Chaudhuri R.R."/>
            <person name="La Ragione R."/>
            <person name="Hildebrand F."/>
            <person name="Pallen M.J."/>
        </authorList>
    </citation>
    <scope>NUCLEOTIDE SEQUENCE</scope>
    <source>
        <strain evidence="1">G3-4614</strain>
    </source>
</reference>
<proteinExistence type="predicted"/>
<evidence type="ECO:0000313" key="2">
    <source>
        <dbReference type="Proteomes" id="UP000823636"/>
    </source>
</evidence>
<dbReference type="AlphaFoldDB" id="A0A9D9H5W3"/>